<evidence type="ECO:0000259" key="2">
    <source>
        <dbReference type="Pfam" id="PF06025"/>
    </source>
</evidence>
<comment type="caution">
    <text evidence="3">The sequence shown here is derived from an EMBL/GenBank/DDBJ whole genome shotgun (WGS) entry which is preliminary data.</text>
</comment>
<protein>
    <submittedName>
        <fullName evidence="3">Uncharacterized protein</fullName>
    </submittedName>
</protein>
<dbReference type="Pfam" id="PF06025">
    <property type="entry name" value="DUF913"/>
    <property type="match status" value="1"/>
</dbReference>
<dbReference type="Proteomes" id="UP000253551">
    <property type="component" value="Unassembled WGS sequence"/>
</dbReference>
<reference evidence="3 4" key="1">
    <citation type="journal article" date="2018" name="G3 (Bethesda)">
        <title>Phylogenetic and Phylogenomic Definition of Rhizopus Species.</title>
        <authorList>
            <person name="Gryganskyi A.P."/>
            <person name="Golan J."/>
            <person name="Dolatabadi S."/>
            <person name="Mondo S."/>
            <person name="Robb S."/>
            <person name="Idnurm A."/>
            <person name="Muszewska A."/>
            <person name="Steczkiewicz K."/>
            <person name="Masonjones S."/>
            <person name="Liao H.L."/>
            <person name="Gajdeczka M.T."/>
            <person name="Anike F."/>
            <person name="Vuek A."/>
            <person name="Anishchenko I.M."/>
            <person name="Voigt K."/>
            <person name="de Hoog G.S."/>
            <person name="Smith M.E."/>
            <person name="Heitman J."/>
            <person name="Vilgalys R."/>
            <person name="Stajich J.E."/>
        </authorList>
    </citation>
    <scope>NUCLEOTIDE SEQUENCE [LARGE SCALE GENOMIC DNA]</scope>
    <source>
        <strain evidence="3 4">LSU 92-RS-03</strain>
    </source>
</reference>
<evidence type="ECO:0000259" key="1">
    <source>
        <dbReference type="Pfam" id="PF06012"/>
    </source>
</evidence>
<dbReference type="STRING" id="4846.A0A367IYI2"/>
<sequence>YLNSLLYTTDIDILEATLALLLKPAQRMNNPTAAQSNFSIKDETVITELAKNGDITLFTSNETTNVKKLSASFYKEEGGELETIDDIQTYALYALDAIARHKMKLTEVLNTLNAAANHGILLHTLRQLSSGPVFPQAFLDAFFTLLSFLIDTVAGGQMLSSAGIVNACVHIIDNEHAKPNVLTKVISVLDIAFDSLENAYPNFFHSNGLNASISALKIQVDICVSEPQHHDSTILVKTILRFIIRMIKSSHAGSTLRNLMETSVPLILTKIMDQQKLVGSTMFGLALSLYASYIHMEPTSLTVLEELQVPQTFLKAFMAYEGYCDVNLLLNVIDAFSATCLSEQGLDMFQEIQPLPYFFKLMSSEHFLKNPVEVTETSEIGGEMSELVRHQPALKVQMFSCIHTMLQKVVTLGKSELPEDESHQLTYGKVPIRTRVDSHLLSLIEMSAR</sequence>
<organism evidence="3 4">
    <name type="scientific">Rhizopus stolonifer</name>
    <name type="common">Rhizopus nigricans</name>
    <dbReference type="NCBI Taxonomy" id="4846"/>
    <lineage>
        <taxon>Eukaryota</taxon>
        <taxon>Fungi</taxon>
        <taxon>Fungi incertae sedis</taxon>
        <taxon>Mucoromycota</taxon>
        <taxon>Mucoromycotina</taxon>
        <taxon>Mucoromycetes</taxon>
        <taxon>Mucorales</taxon>
        <taxon>Mucorineae</taxon>
        <taxon>Rhizopodaceae</taxon>
        <taxon>Rhizopus</taxon>
    </lineage>
</organism>
<evidence type="ECO:0000313" key="4">
    <source>
        <dbReference type="Proteomes" id="UP000253551"/>
    </source>
</evidence>
<feature type="non-terminal residue" evidence="3">
    <location>
        <position position="1"/>
    </location>
</feature>
<evidence type="ECO:0000313" key="3">
    <source>
        <dbReference type="EMBL" id="RCH82745.1"/>
    </source>
</evidence>
<keyword evidence="4" id="KW-1185">Reference proteome</keyword>
<dbReference type="EMBL" id="PJQM01004995">
    <property type="protein sequence ID" value="RCH82745.1"/>
    <property type="molecule type" value="Genomic_DNA"/>
</dbReference>
<feature type="domain" description="DUF913" evidence="2">
    <location>
        <begin position="184"/>
        <end position="417"/>
    </location>
</feature>
<dbReference type="InterPro" id="IPR010309">
    <property type="entry name" value="E3_Ub_ligase_DUF908"/>
</dbReference>
<feature type="domain" description="DUF908" evidence="1">
    <location>
        <begin position="85"/>
        <end position="128"/>
    </location>
</feature>
<dbReference type="OrthoDB" id="8068875at2759"/>
<dbReference type="InterPro" id="IPR010314">
    <property type="entry name" value="E3_Ub_ligase_DUF913"/>
</dbReference>
<dbReference type="Pfam" id="PF06012">
    <property type="entry name" value="DUF908"/>
    <property type="match status" value="1"/>
</dbReference>
<gene>
    <name evidence="3" type="ORF">CU098_000729</name>
</gene>
<dbReference type="InterPro" id="IPR016024">
    <property type="entry name" value="ARM-type_fold"/>
</dbReference>
<dbReference type="SUPFAM" id="SSF48371">
    <property type="entry name" value="ARM repeat"/>
    <property type="match status" value="1"/>
</dbReference>
<proteinExistence type="predicted"/>
<dbReference type="AlphaFoldDB" id="A0A367IYI2"/>
<accession>A0A367IYI2</accession>
<name>A0A367IYI2_RHIST</name>
<feature type="non-terminal residue" evidence="3">
    <location>
        <position position="449"/>
    </location>
</feature>